<gene>
    <name evidence="2" type="ORF">D8674_022548</name>
</gene>
<keyword evidence="1" id="KW-0812">Transmembrane</keyword>
<sequence>MNLGQRPTTESSFWDWFFASIGFLSPTLCILFLMLINSIWHARNALLWDGKLANPTFVSYFASLQLDAFTKAQPASQPQSVHLISRWSSPPTGWIKINVDGAFCAASKIGGIGVIFRGKASSYAGGFVRRISHVNNPYTVELLAARDGLFWQCYRTFKGVGSLKRGSSSMDLLVDDVRESLQGFGSSKICHIPHSANGAAHSLAKLALVFSFNFHWFEESLDIIQDIRFKDCTPSFLYKQNYYRFL</sequence>
<dbReference type="InterPro" id="IPR044730">
    <property type="entry name" value="RNase_H-like_dom_plant"/>
</dbReference>
<protein>
    <submittedName>
        <fullName evidence="2">Ribonuclease H protein</fullName>
    </submittedName>
</protein>
<dbReference type="PANTHER" id="PTHR47074">
    <property type="entry name" value="BNAC02G40300D PROTEIN"/>
    <property type="match status" value="1"/>
</dbReference>
<proteinExistence type="predicted"/>
<dbReference type="AlphaFoldDB" id="A0A5N5GRW4"/>
<reference evidence="2 3" key="3">
    <citation type="submission" date="2019-11" db="EMBL/GenBank/DDBJ databases">
        <title>A de novo genome assembly of a pear dwarfing rootstock.</title>
        <authorList>
            <person name="Wang F."/>
            <person name="Wang J."/>
            <person name="Li S."/>
            <person name="Zhang Y."/>
            <person name="Fang M."/>
            <person name="Ma L."/>
            <person name="Zhao Y."/>
            <person name="Jiang S."/>
        </authorList>
    </citation>
    <scope>NUCLEOTIDE SEQUENCE [LARGE SCALE GENOMIC DNA]</scope>
    <source>
        <strain evidence="2">S2</strain>
        <tissue evidence="2">Leaf</tissue>
    </source>
</reference>
<dbReference type="Proteomes" id="UP000327157">
    <property type="component" value="Chromosome 3"/>
</dbReference>
<feature type="transmembrane region" description="Helical" evidence="1">
    <location>
        <begin position="16"/>
        <end position="36"/>
    </location>
</feature>
<dbReference type="EMBL" id="SMOL01000402">
    <property type="protein sequence ID" value="KAB2615960.1"/>
    <property type="molecule type" value="Genomic_DNA"/>
</dbReference>
<evidence type="ECO:0000313" key="3">
    <source>
        <dbReference type="Proteomes" id="UP000327157"/>
    </source>
</evidence>
<dbReference type="PANTHER" id="PTHR47074:SF48">
    <property type="entry name" value="POLYNUCLEOTIDYL TRANSFERASE, RIBONUCLEASE H-LIKE SUPERFAMILY PROTEIN"/>
    <property type="match status" value="1"/>
</dbReference>
<accession>A0A5N5GRW4</accession>
<comment type="caution">
    <text evidence="2">The sequence shown here is derived from an EMBL/GenBank/DDBJ whole genome shotgun (WGS) entry which is preliminary data.</text>
</comment>
<name>A0A5N5GRW4_9ROSA</name>
<keyword evidence="3" id="KW-1185">Reference proteome</keyword>
<dbReference type="OrthoDB" id="1749524at2759"/>
<keyword evidence="1" id="KW-1133">Transmembrane helix</keyword>
<dbReference type="InterPro" id="IPR012337">
    <property type="entry name" value="RNaseH-like_sf"/>
</dbReference>
<dbReference type="InterPro" id="IPR052929">
    <property type="entry name" value="RNase_H-like_EbsB-rel"/>
</dbReference>
<evidence type="ECO:0000256" key="1">
    <source>
        <dbReference type="SAM" id="Phobius"/>
    </source>
</evidence>
<evidence type="ECO:0000313" key="2">
    <source>
        <dbReference type="EMBL" id="KAB2615960.1"/>
    </source>
</evidence>
<keyword evidence="1" id="KW-0472">Membrane</keyword>
<dbReference type="CDD" id="cd06222">
    <property type="entry name" value="RNase_H_like"/>
    <property type="match status" value="1"/>
</dbReference>
<reference evidence="2 3" key="1">
    <citation type="submission" date="2019-09" db="EMBL/GenBank/DDBJ databases">
        <authorList>
            <person name="Ou C."/>
        </authorList>
    </citation>
    <scope>NUCLEOTIDE SEQUENCE [LARGE SCALE GENOMIC DNA]</scope>
    <source>
        <strain evidence="2">S2</strain>
        <tissue evidence="2">Leaf</tissue>
    </source>
</reference>
<reference evidence="3" key="2">
    <citation type="submission" date="2019-10" db="EMBL/GenBank/DDBJ databases">
        <title>A de novo genome assembly of a pear dwarfing rootstock.</title>
        <authorList>
            <person name="Wang F."/>
            <person name="Wang J."/>
            <person name="Li S."/>
            <person name="Zhang Y."/>
            <person name="Fang M."/>
            <person name="Ma L."/>
            <person name="Zhao Y."/>
            <person name="Jiang S."/>
        </authorList>
    </citation>
    <scope>NUCLEOTIDE SEQUENCE [LARGE SCALE GENOMIC DNA]</scope>
</reference>
<dbReference type="SUPFAM" id="SSF53098">
    <property type="entry name" value="Ribonuclease H-like"/>
    <property type="match status" value="1"/>
</dbReference>
<organism evidence="2 3">
    <name type="scientific">Pyrus ussuriensis x Pyrus communis</name>
    <dbReference type="NCBI Taxonomy" id="2448454"/>
    <lineage>
        <taxon>Eukaryota</taxon>
        <taxon>Viridiplantae</taxon>
        <taxon>Streptophyta</taxon>
        <taxon>Embryophyta</taxon>
        <taxon>Tracheophyta</taxon>
        <taxon>Spermatophyta</taxon>
        <taxon>Magnoliopsida</taxon>
        <taxon>eudicotyledons</taxon>
        <taxon>Gunneridae</taxon>
        <taxon>Pentapetalae</taxon>
        <taxon>rosids</taxon>
        <taxon>fabids</taxon>
        <taxon>Rosales</taxon>
        <taxon>Rosaceae</taxon>
        <taxon>Amygdaloideae</taxon>
        <taxon>Maleae</taxon>
        <taxon>Pyrus</taxon>
    </lineage>
</organism>